<evidence type="ECO:0000259" key="1">
    <source>
        <dbReference type="Pfam" id="PF13649"/>
    </source>
</evidence>
<dbReference type="Pfam" id="PF13649">
    <property type="entry name" value="Methyltransf_25"/>
    <property type="match status" value="1"/>
</dbReference>
<dbReference type="InterPro" id="IPR041698">
    <property type="entry name" value="Methyltransf_25"/>
</dbReference>
<sequence>MMNEVRKNYYGSLCTEMYEILHERASEDELNFYLSYAEKGKKILEPLCGSGRFLIPFIERGFDITGIDMSNEMLKKLKLKFPDAKTVHTDIMKYDPKEKFDYIFISSGSVSLFTDINICKQILIRIKKWLFETGKFVFAVDTIKNRCIDDNDYNIAVSVKTKENFEIVLKSKNYYEEKTQTQFSPSIYEMYNNTELIQSEFMDFQTHLYKYGEMEQYLKEVGFTQVKTYSSFEKEIAVNDECDMFLFECSFL</sequence>
<dbReference type="Gene3D" id="3.40.50.150">
    <property type="entry name" value="Vaccinia Virus protein VP39"/>
    <property type="match status" value="1"/>
</dbReference>
<proteinExistence type="predicted"/>
<evidence type="ECO:0000313" key="3">
    <source>
        <dbReference type="Proteomes" id="UP000001803"/>
    </source>
</evidence>
<feature type="domain" description="Methyltransferase" evidence="1">
    <location>
        <begin position="43"/>
        <end position="127"/>
    </location>
</feature>
<dbReference type="AlphaFoldDB" id="A0A3B6VF47"/>
<protein>
    <recommendedName>
        <fullName evidence="1">Methyltransferase domain-containing protein</fullName>
    </recommendedName>
</protein>
<dbReference type="InterPro" id="IPR029063">
    <property type="entry name" value="SAM-dependent_MTases_sf"/>
</dbReference>
<organism evidence="2 3">
    <name type="scientific">Brachyspira hyodysenteriae (strain ATCC 49526 / WA1)</name>
    <dbReference type="NCBI Taxonomy" id="565034"/>
    <lineage>
        <taxon>Bacteria</taxon>
        <taxon>Pseudomonadati</taxon>
        <taxon>Spirochaetota</taxon>
        <taxon>Spirochaetia</taxon>
        <taxon>Brachyspirales</taxon>
        <taxon>Brachyspiraceae</taxon>
        <taxon>Brachyspira</taxon>
    </lineage>
</organism>
<dbReference type="RefSeq" id="WP_012672000.1">
    <property type="nucleotide sequence ID" value="NC_012225.1"/>
</dbReference>
<accession>A0A3B6VF47</accession>
<dbReference type="EMBL" id="CP001357">
    <property type="protein sequence ID" value="ACN84973.1"/>
    <property type="molecule type" value="Genomic_DNA"/>
</dbReference>
<dbReference type="Proteomes" id="UP000001803">
    <property type="component" value="Chromosome"/>
</dbReference>
<dbReference type="CDD" id="cd02440">
    <property type="entry name" value="AdoMet_MTases"/>
    <property type="match status" value="1"/>
</dbReference>
<name>A0A3B6VF47_BRAHW</name>
<gene>
    <name evidence="2" type="ordered locus">BHWA1_02520</name>
</gene>
<reference evidence="2 3" key="1">
    <citation type="journal article" date="2009" name="PLoS ONE">
        <title>Genome sequence of the pathogenic intestinal spirochete Brachyspira hyodysenteriae reveals adaptations to its lifestyle in the porcine large intestine.</title>
        <authorList>
            <person name="Bellgard M.I."/>
            <person name="Wanchanthuek P."/>
            <person name="La T."/>
            <person name="Ryan K."/>
            <person name="Moolhuijzen P."/>
            <person name="Albertyn Z."/>
            <person name="Shaban B."/>
            <person name="Motro Y."/>
            <person name="Dunn D.S."/>
            <person name="Schibeci D."/>
            <person name="Hunter A."/>
            <person name="Barrero R."/>
            <person name="Phillips N.D."/>
            <person name="Hampson D.J."/>
        </authorList>
    </citation>
    <scope>NUCLEOTIDE SEQUENCE [LARGE SCALE GENOMIC DNA]</scope>
    <source>
        <strain evidence="3">ATCC 49526 / WA1</strain>
    </source>
</reference>
<evidence type="ECO:0000313" key="2">
    <source>
        <dbReference type="EMBL" id="ACN84973.1"/>
    </source>
</evidence>
<dbReference type="Gene3D" id="2.20.25.110">
    <property type="entry name" value="S-adenosyl-L-methionine-dependent methyltransferases"/>
    <property type="match status" value="1"/>
</dbReference>
<keyword evidence="3" id="KW-1185">Reference proteome</keyword>
<dbReference type="SUPFAM" id="SSF53335">
    <property type="entry name" value="S-adenosyl-L-methionine-dependent methyltransferases"/>
    <property type="match status" value="1"/>
</dbReference>
<dbReference type="KEGG" id="bhy:BHWA1_02520"/>
<dbReference type="STRING" id="565034.BHWA1_02520"/>